<dbReference type="AlphaFoldDB" id="A0AAE3VE91"/>
<evidence type="ECO:0000313" key="10">
    <source>
        <dbReference type="EMBL" id="MDQ0288705.1"/>
    </source>
</evidence>
<evidence type="ECO:0000256" key="6">
    <source>
        <dbReference type="ARBA" id="ARBA00022989"/>
    </source>
</evidence>
<dbReference type="FunFam" id="1.20.81.30:FF:000001">
    <property type="entry name" value="Type II secretion system protein F"/>
    <property type="match status" value="1"/>
</dbReference>
<dbReference type="RefSeq" id="WP_307260038.1">
    <property type="nucleotide sequence ID" value="NZ_JAUSVL010000001.1"/>
</dbReference>
<comment type="caution">
    <text evidence="10">The sequence shown here is derived from an EMBL/GenBank/DDBJ whole genome shotgun (WGS) entry which is preliminary data.</text>
</comment>
<evidence type="ECO:0000256" key="7">
    <source>
        <dbReference type="ARBA" id="ARBA00023136"/>
    </source>
</evidence>
<organism evidence="10 11">
    <name type="scientific">Oligosphaera ethanolica</name>
    <dbReference type="NCBI Taxonomy" id="760260"/>
    <lineage>
        <taxon>Bacteria</taxon>
        <taxon>Pseudomonadati</taxon>
        <taxon>Lentisphaerota</taxon>
        <taxon>Oligosphaeria</taxon>
        <taxon>Oligosphaerales</taxon>
        <taxon>Oligosphaeraceae</taxon>
        <taxon>Oligosphaera</taxon>
    </lineage>
</organism>
<dbReference type="PANTHER" id="PTHR30012">
    <property type="entry name" value="GENERAL SECRETION PATHWAY PROTEIN"/>
    <property type="match status" value="1"/>
</dbReference>
<evidence type="ECO:0000256" key="8">
    <source>
        <dbReference type="SAM" id="Phobius"/>
    </source>
</evidence>
<feature type="transmembrane region" description="Helical" evidence="8">
    <location>
        <begin position="217"/>
        <end position="235"/>
    </location>
</feature>
<comment type="similarity">
    <text evidence="2">Belongs to the GSP F family.</text>
</comment>
<dbReference type="Pfam" id="PF00482">
    <property type="entry name" value="T2SSF"/>
    <property type="match status" value="2"/>
</dbReference>
<name>A0AAE3VE91_9BACT</name>
<keyword evidence="11" id="KW-1185">Reference proteome</keyword>
<evidence type="ECO:0000259" key="9">
    <source>
        <dbReference type="Pfam" id="PF00482"/>
    </source>
</evidence>
<keyword evidence="5 8" id="KW-0812">Transmembrane</keyword>
<dbReference type="PANTHER" id="PTHR30012:SF0">
    <property type="entry name" value="TYPE II SECRETION SYSTEM PROTEIN F-RELATED"/>
    <property type="match status" value="1"/>
</dbReference>
<evidence type="ECO:0000256" key="3">
    <source>
        <dbReference type="ARBA" id="ARBA00022475"/>
    </source>
</evidence>
<dbReference type="InterPro" id="IPR018076">
    <property type="entry name" value="T2SS_GspF_dom"/>
</dbReference>
<feature type="transmembrane region" description="Helical" evidence="8">
    <location>
        <begin position="193"/>
        <end position="211"/>
    </location>
</feature>
<reference evidence="10" key="1">
    <citation type="submission" date="2023-07" db="EMBL/GenBank/DDBJ databases">
        <title>Genomic Encyclopedia of Type Strains, Phase IV (KMG-IV): sequencing the most valuable type-strain genomes for metagenomic binning, comparative biology and taxonomic classification.</title>
        <authorList>
            <person name="Goeker M."/>
        </authorList>
    </citation>
    <scope>NUCLEOTIDE SEQUENCE</scope>
    <source>
        <strain evidence="10">DSM 24202</strain>
    </source>
</reference>
<evidence type="ECO:0000256" key="2">
    <source>
        <dbReference type="ARBA" id="ARBA00005745"/>
    </source>
</evidence>
<protein>
    <submittedName>
        <fullName evidence="10">Type II secretory pathway component PulF</fullName>
    </submittedName>
</protein>
<sequence>MALYKYKVSDAAGKISELLIEGDSQADAARRIQRRGLMPLDFLGEGSKTQQGGGWFGPKLNVVEFTERLVPLLQANITLERALGIVGDDNDNPVLAETVGDLRRGLHEGKKFSQLIRDRGRTFPQLYSGVVEAGEEAGALPQVMGELRRFLSESQELRSFIISSSVYPLFIAFTGVVMMVVVLGVIVPRFATALAGAGVESMATTILLGVSSFFRNYWWLSLVLLALVIYVVTQLRKEGSALRIRYDHWILRVPLAGRLVLYANIARLCRTMAILMRSGVHLLNTVVIANRVVQNQAISQSIVGLSGELRQGQRLSAALSKSEYIPSLMLKMIAVGEETGSVETMLERVADRYEEDMKRLVKRLLSLFEPAIIICLGLGVGVVVLLMFMAMMDMQGAAG</sequence>
<feature type="domain" description="Type II secretion system protein GspF" evidence="9">
    <location>
        <begin position="269"/>
        <end position="389"/>
    </location>
</feature>
<feature type="domain" description="Type II secretion system protein GspF" evidence="9">
    <location>
        <begin position="65"/>
        <end position="188"/>
    </location>
</feature>
<evidence type="ECO:0000256" key="1">
    <source>
        <dbReference type="ARBA" id="ARBA00004429"/>
    </source>
</evidence>
<accession>A0AAE3VE91</accession>
<keyword evidence="3" id="KW-1003">Cell membrane</keyword>
<gene>
    <name evidence="10" type="ORF">J3R75_000812</name>
</gene>
<feature type="transmembrane region" description="Helical" evidence="8">
    <location>
        <begin position="166"/>
        <end position="186"/>
    </location>
</feature>
<dbReference type="InterPro" id="IPR003004">
    <property type="entry name" value="GspF/PilC"/>
</dbReference>
<dbReference type="EMBL" id="JAUSVL010000001">
    <property type="protein sequence ID" value="MDQ0288705.1"/>
    <property type="molecule type" value="Genomic_DNA"/>
</dbReference>
<dbReference type="GO" id="GO:0005886">
    <property type="term" value="C:plasma membrane"/>
    <property type="evidence" value="ECO:0007669"/>
    <property type="project" value="UniProtKB-SubCell"/>
</dbReference>
<keyword evidence="7 8" id="KW-0472">Membrane</keyword>
<feature type="transmembrane region" description="Helical" evidence="8">
    <location>
        <begin position="367"/>
        <end position="392"/>
    </location>
</feature>
<evidence type="ECO:0000256" key="4">
    <source>
        <dbReference type="ARBA" id="ARBA00022519"/>
    </source>
</evidence>
<dbReference type="Proteomes" id="UP001238163">
    <property type="component" value="Unassembled WGS sequence"/>
</dbReference>
<evidence type="ECO:0000313" key="11">
    <source>
        <dbReference type="Proteomes" id="UP001238163"/>
    </source>
</evidence>
<keyword evidence="4" id="KW-0997">Cell inner membrane</keyword>
<keyword evidence="6 8" id="KW-1133">Transmembrane helix</keyword>
<dbReference type="PRINTS" id="PR00812">
    <property type="entry name" value="BCTERIALGSPF"/>
</dbReference>
<dbReference type="Gene3D" id="1.20.81.30">
    <property type="entry name" value="Type II secretion system (T2SS), domain F"/>
    <property type="match status" value="2"/>
</dbReference>
<dbReference type="InterPro" id="IPR042094">
    <property type="entry name" value="T2SS_GspF_sf"/>
</dbReference>
<evidence type="ECO:0000256" key="5">
    <source>
        <dbReference type="ARBA" id="ARBA00022692"/>
    </source>
</evidence>
<proteinExistence type="inferred from homology"/>
<comment type="subcellular location">
    <subcellularLocation>
        <location evidence="1">Cell inner membrane</location>
        <topology evidence="1">Multi-pass membrane protein</topology>
    </subcellularLocation>
</comment>